<evidence type="ECO:0000313" key="1">
    <source>
        <dbReference type="EMBL" id="CEL00191.1"/>
    </source>
</evidence>
<dbReference type="EMBL" id="HACG01053320">
    <property type="protein sequence ID" value="CEL00191.1"/>
    <property type="molecule type" value="Transcribed_RNA"/>
</dbReference>
<organism evidence="1">
    <name type="scientific">Arion vulgaris</name>
    <dbReference type="NCBI Taxonomy" id="1028688"/>
    <lineage>
        <taxon>Eukaryota</taxon>
        <taxon>Metazoa</taxon>
        <taxon>Spiralia</taxon>
        <taxon>Lophotrochozoa</taxon>
        <taxon>Mollusca</taxon>
        <taxon>Gastropoda</taxon>
        <taxon>Heterobranchia</taxon>
        <taxon>Euthyneura</taxon>
        <taxon>Panpulmonata</taxon>
        <taxon>Eupulmonata</taxon>
        <taxon>Stylommatophora</taxon>
        <taxon>Helicina</taxon>
        <taxon>Arionoidea</taxon>
        <taxon>Arionidae</taxon>
        <taxon>Arion</taxon>
    </lineage>
</organism>
<accession>A0A0B7C6H0</accession>
<name>A0A0B7C6H0_9EUPU</name>
<protein>
    <submittedName>
        <fullName evidence="1">Uncharacterized protein</fullName>
    </submittedName>
</protein>
<reference evidence="1" key="1">
    <citation type="submission" date="2014-12" db="EMBL/GenBank/DDBJ databases">
        <title>Insight into the proteome of Arion vulgaris.</title>
        <authorList>
            <person name="Aradska J."/>
            <person name="Bulat T."/>
            <person name="Smidak R."/>
            <person name="Sarate P."/>
            <person name="Gangsoo J."/>
            <person name="Sialana F."/>
            <person name="Bilban M."/>
            <person name="Lubec G."/>
        </authorList>
    </citation>
    <scope>NUCLEOTIDE SEQUENCE</scope>
    <source>
        <tissue evidence="1">Skin</tissue>
    </source>
</reference>
<gene>
    <name evidence="1" type="primary">ORF223083</name>
</gene>
<dbReference type="AlphaFoldDB" id="A0A0B7C6H0"/>
<proteinExistence type="predicted"/>
<sequence length="51" mass="5917">MFAGKKYIILMLNKQQENAVDADLVMSEQNIDQWISKLGLHAIYLLLLLLR</sequence>